<dbReference type="Gene3D" id="3.30.470.20">
    <property type="entry name" value="ATP-grasp fold, B domain"/>
    <property type="match status" value="1"/>
</dbReference>
<keyword evidence="3" id="KW-1185">Reference proteome</keyword>
<evidence type="ECO:0000259" key="2">
    <source>
        <dbReference type="PROSITE" id="PS50975"/>
    </source>
</evidence>
<feature type="domain" description="ATP-grasp" evidence="2">
    <location>
        <begin position="90"/>
        <end position="286"/>
    </location>
</feature>
<evidence type="ECO:0000313" key="4">
    <source>
        <dbReference type="RefSeq" id="XP_014680436.1"/>
    </source>
</evidence>
<organism evidence="3 4">
    <name type="scientific">Priapulus caudatus</name>
    <name type="common">Priapulid worm</name>
    <dbReference type="NCBI Taxonomy" id="37621"/>
    <lineage>
        <taxon>Eukaryota</taxon>
        <taxon>Metazoa</taxon>
        <taxon>Ecdysozoa</taxon>
        <taxon>Scalidophora</taxon>
        <taxon>Priapulida</taxon>
        <taxon>Priapulimorpha</taxon>
        <taxon>Priapulimorphida</taxon>
        <taxon>Priapulidae</taxon>
        <taxon>Priapulus</taxon>
    </lineage>
</organism>
<reference evidence="4" key="1">
    <citation type="submission" date="2025-08" db="UniProtKB">
        <authorList>
            <consortium name="RefSeq"/>
        </authorList>
    </citation>
    <scope>IDENTIFICATION</scope>
</reference>
<protein>
    <submittedName>
        <fullName evidence="4">Cyanophycin synthetase-like</fullName>
    </submittedName>
</protein>
<proteinExistence type="predicted"/>
<feature type="non-terminal residue" evidence="4">
    <location>
        <position position="330"/>
    </location>
</feature>
<dbReference type="PANTHER" id="PTHR21621:SF0">
    <property type="entry name" value="BETA-CITRYLGLUTAMATE SYNTHASE B-RELATED"/>
    <property type="match status" value="1"/>
</dbReference>
<dbReference type="Pfam" id="PF13549">
    <property type="entry name" value="ATP-grasp_5"/>
    <property type="match status" value="1"/>
</dbReference>
<dbReference type="PROSITE" id="PS50975">
    <property type="entry name" value="ATP_GRASP"/>
    <property type="match status" value="1"/>
</dbReference>
<keyword evidence="1" id="KW-0547">Nucleotide-binding</keyword>
<accession>A0ABM1F7L5</accession>
<dbReference type="GeneID" id="106820434"/>
<feature type="non-terminal residue" evidence="4">
    <location>
        <position position="1"/>
    </location>
</feature>
<dbReference type="SUPFAM" id="SSF56059">
    <property type="entry name" value="Glutathione synthetase ATP-binding domain-like"/>
    <property type="match status" value="1"/>
</dbReference>
<dbReference type="PANTHER" id="PTHR21621">
    <property type="entry name" value="RIBOSOMAL PROTEIN S6 MODIFICATION PROTEIN"/>
    <property type="match status" value="1"/>
</dbReference>
<keyword evidence="1" id="KW-0067">ATP-binding</keyword>
<evidence type="ECO:0000256" key="1">
    <source>
        <dbReference type="PROSITE-ProRule" id="PRU00409"/>
    </source>
</evidence>
<gene>
    <name evidence="4" type="primary">LOC106820434</name>
</gene>
<sequence>AQVDHPIDEAFDFEAELEVFIHRAQRREFGPSTQSLVDAAVERNIPWLRLNEYSLVQFGHGKFQTRIQATVTSNTGTIATGLASDKEGTHSVLKDMGLPVPLQAMFSSEDEAVSASRRMGYPVVIKPLDANHGRGISINLTTDDEVREAFHVAKAQGRSRYVLAESFIVGYDHRMLVIDGELIAVAKRVPGHVVGDDKSTIAELVDIVNSDPRRGVGHEKVLTRIEIDSPAMRLLLEAGYDENTVLKKDERFFLRSTANLSTGGTAIDMTDVVHPDNREMAVRAVRAIGLDIGGVDFLTDDITVSYKDIGGAIVEVNAGPGFRMHVAPSE</sequence>
<dbReference type="Gene3D" id="3.30.1490.20">
    <property type="entry name" value="ATP-grasp fold, A domain"/>
    <property type="match status" value="1"/>
</dbReference>
<dbReference type="InterPro" id="IPR013815">
    <property type="entry name" value="ATP_grasp_subdomain_1"/>
</dbReference>
<dbReference type="InterPro" id="IPR011761">
    <property type="entry name" value="ATP-grasp"/>
</dbReference>
<dbReference type="RefSeq" id="XP_014680436.1">
    <property type="nucleotide sequence ID" value="XM_014824950.1"/>
</dbReference>
<name>A0ABM1F7L5_PRICU</name>
<evidence type="ECO:0000313" key="3">
    <source>
        <dbReference type="Proteomes" id="UP000695022"/>
    </source>
</evidence>
<dbReference type="Proteomes" id="UP000695022">
    <property type="component" value="Unplaced"/>
</dbReference>